<dbReference type="PROSITE" id="PS51670">
    <property type="entry name" value="SHKT"/>
    <property type="match status" value="3"/>
</dbReference>
<evidence type="ECO:0000256" key="2">
    <source>
        <dbReference type="ARBA" id="ARBA00022670"/>
    </source>
</evidence>
<dbReference type="Gene3D" id="1.10.10.1940">
    <property type="match status" value="1"/>
</dbReference>
<dbReference type="GO" id="GO:0006508">
    <property type="term" value="P:proteolysis"/>
    <property type="evidence" value="ECO:0007669"/>
    <property type="project" value="UniProtKB-KW"/>
</dbReference>
<comment type="caution">
    <text evidence="7">The sequence shown here is derived from an EMBL/GenBank/DDBJ whole genome shotgun (WGS) entry which is preliminary data.</text>
</comment>
<dbReference type="SUPFAM" id="SSF55486">
    <property type="entry name" value="Metalloproteases ('zincins'), catalytic domain"/>
    <property type="match status" value="1"/>
</dbReference>
<keyword evidence="2 5" id="KW-0645">Protease</keyword>
<dbReference type="CDD" id="cd04280">
    <property type="entry name" value="ZnMc_astacin_like"/>
    <property type="match status" value="1"/>
</dbReference>
<evidence type="ECO:0000256" key="5">
    <source>
        <dbReference type="PROSITE-ProRule" id="PRU01211"/>
    </source>
</evidence>
<dbReference type="InterPro" id="IPR034035">
    <property type="entry name" value="Astacin-like_dom"/>
</dbReference>
<dbReference type="GO" id="GO:0008270">
    <property type="term" value="F:zinc ion binding"/>
    <property type="evidence" value="ECO:0007669"/>
    <property type="project" value="UniProtKB-UniRule"/>
</dbReference>
<dbReference type="InterPro" id="IPR000421">
    <property type="entry name" value="FA58C"/>
</dbReference>
<evidence type="ECO:0000313" key="7">
    <source>
        <dbReference type="EMBL" id="CAB3986435.1"/>
    </source>
</evidence>
<dbReference type="Gene3D" id="2.60.120.260">
    <property type="entry name" value="Galactose-binding domain-like"/>
    <property type="match status" value="1"/>
</dbReference>
<dbReference type="GO" id="GO:0004222">
    <property type="term" value="F:metalloendopeptidase activity"/>
    <property type="evidence" value="ECO:0007669"/>
    <property type="project" value="UniProtKB-UniRule"/>
</dbReference>
<reference evidence="7" key="1">
    <citation type="submission" date="2020-04" db="EMBL/GenBank/DDBJ databases">
        <authorList>
            <person name="Alioto T."/>
            <person name="Alioto T."/>
            <person name="Gomez Garrido J."/>
        </authorList>
    </citation>
    <scope>NUCLEOTIDE SEQUENCE</scope>
    <source>
        <strain evidence="7">A484AB</strain>
    </source>
</reference>
<dbReference type="InterPro" id="IPR006026">
    <property type="entry name" value="Peptidase_Metallo"/>
</dbReference>
<dbReference type="Pfam" id="PF01400">
    <property type="entry name" value="Astacin"/>
    <property type="match status" value="1"/>
</dbReference>
<comment type="cofactor">
    <cofactor evidence="5 6">
        <name>Zn(2+)</name>
        <dbReference type="ChEBI" id="CHEBI:29105"/>
    </cofactor>
    <text evidence="5 6">Binds 1 zinc ion per subunit.</text>
</comment>
<dbReference type="EMBL" id="CACRXK020001015">
    <property type="protein sequence ID" value="CAB3986435.1"/>
    <property type="molecule type" value="Genomic_DNA"/>
</dbReference>
<dbReference type="OrthoDB" id="291007at2759"/>
<evidence type="ECO:0000256" key="6">
    <source>
        <dbReference type="RuleBase" id="RU361183"/>
    </source>
</evidence>
<dbReference type="CDD" id="cd00057">
    <property type="entry name" value="FA58C"/>
    <property type="match status" value="1"/>
</dbReference>
<dbReference type="InterPro" id="IPR039477">
    <property type="entry name" value="ILEI/PANDER_dom"/>
</dbReference>
<dbReference type="Pfam" id="PF00754">
    <property type="entry name" value="F5_F8_type_C"/>
    <property type="match status" value="1"/>
</dbReference>
<protein>
    <recommendedName>
        <fullName evidence="6">Metalloendopeptidase</fullName>
        <ecNumber evidence="6">3.4.24.-</ecNumber>
    </recommendedName>
</protein>
<dbReference type="FunFam" id="2.60.120.260:FF:000016">
    <property type="entry name" value="Contactin-associated protein-like 4 isoform 1"/>
    <property type="match status" value="1"/>
</dbReference>
<evidence type="ECO:0000256" key="1">
    <source>
        <dbReference type="ARBA" id="ARBA00002657"/>
    </source>
</evidence>
<dbReference type="Proteomes" id="UP001152795">
    <property type="component" value="Unassembled WGS sequence"/>
</dbReference>
<comment type="caution">
    <text evidence="4">Lacks conserved residue(s) required for the propagation of feature annotation.</text>
</comment>
<dbReference type="InterPro" id="IPR008979">
    <property type="entry name" value="Galactose-bd-like_sf"/>
</dbReference>
<evidence type="ECO:0000313" key="8">
    <source>
        <dbReference type="Proteomes" id="UP001152795"/>
    </source>
</evidence>
<feature type="binding site" evidence="5">
    <location>
        <position position="129"/>
    </location>
    <ligand>
        <name>Zn(2+)</name>
        <dbReference type="ChEBI" id="CHEBI:29105"/>
        <note>catalytic</note>
    </ligand>
</feature>
<dbReference type="AlphaFoldDB" id="A0A6S7G3W6"/>
<feature type="active site" evidence="5">
    <location>
        <position position="130"/>
    </location>
</feature>
<keyword evidence="8" id="KW-1185">Reference proteome</keyword>
<feature type="binding site" evidence="5">
    <location>
        <position position="133"/>
    </location>
    <ligand>
        <name>Zn(2+)</name>
        <dbReference type="ChEBI" id="CHEBI:29105"/>
        <note>catalytic</note>
    </ligand>
</feature>
<organism evidence="7 8">
    <name type="scientific">Paramuricea clavata</name>
    <name type="common">Red gorgonian</name>
    <name type="synonym">Violescent sea-whip</name>
    <dbReference type="NCBI Taxonomy" id="317549"/>
    <lineage>
        <taxon>Eukaryota</taxon>
        <taxon>Metazoa</taxon>
        <taxon>Cnidaria</taxon>
        <taxon>Anthozoa</taxon>
        <taxon>Octocorallia</taxon>
        <taxon>Malacalcyonacea</taxon>
        <taxon>Plexauridae</taxon>
        <taxon>Paramuricea</taxon>
    </lineage>
</organism>
<gene>
    <name evidence="7" type="ORF">PACLA_8A073709</name>
</gene>
<dbReference type="PROSITE" id="PS01285">
    <property type="entry name" value="FA58C_1"/>
    <property type="match status" value="1"/>
</dbReference>
<dbReference type="PANTHER" id="PTHR10127">
    <property type="entry name" value="DISCOIDIN, CUB, EGF, LAMININ , AND ZINC METALLOPROTEASE DOMAIN CONTAINING"/>
    <property type="match status" value="1"/>
</dbReference>
<dbReference type="InterPro" id="IPR024079">
    <property type="entry name" value="MetalloPept_cat_dom_sf"/>
</dbReference>
<dbReference type="SUPFAM" id="SSF49785">
    <property type="entry name" value="Galactose-binding domain-like"/>
    <property type="match status" value="1"/>
</dbReference>
<dbReference type="PROSITE" id="PS01286">
    <property type="entry name" value="FA58C_2"/>
    <property type="match status" value="1"/>
</dbReference>
<accession>A0A6S7G3W6</accession>
<dbReference type="InterPro" id="IPR003582">
    <property type="entry name" value="ShKT_dom"/>
</dbReference>
<evidence type="ECO:0000256" key="4">
    <source>
        <dbReference type="PROSITE-ProRule" id="PRU01005"/>
    </source>
</evidence>
<dbReference type="PRINTS" id="PR00480">
    <property type="entry name" value="ASTACIN"/>
</dbReference>
<keyword evidence="5 6" id="KW-0479">Metal-binding</keyword>
<dbReference type="EC" id="3.4.24.-" evidence="6"/>
<dbReference type="PROSITE" id="PS51864">
    <property type="entry name" value="ASTACIN"/>
    <property type="match status" value="1"/>
</dbReference>
<keyword evidence="5 6" id="KW-0862">Zinc</keyword>
<dbReference type="Pfam" id="PF01549">
    <property type="entry name" value="ShK"/>
    <property type="match status" value="3"/>
</dbReference>
<keyword evidence="3 5" id="KW-0378">Hydrolase</keyword>
<dbReference type="Gene3D" id="3.40.390.10">
    <property type="entry name" value="Collagenase (Catalytic Domain)"/>
    <property type="match status" value="1"/>
</dbReference>
<dbReference type="SMART" id="SM00235">
    <property type="entry name" value="ZnMc"/>
    <property type="match status" value="1"/>
</dbReference>
<feature type="binding site" evidence="5">
    <location>
        <position position="139"/>
    </location>
    <ligand>
        <name>Zn(2+)</name>
        <dbReference type="ChEBI" id="CHEBI:29105"/>
        <note>catalytic</note>
    </ligand>
</feature>
<name>A0A6S7G3W6_PARCT</name>
<dbReference type="SMART" id="SM00231">
    <property type="entry name" value="FA58C"/>
    <property type="match status" value="1"/>
</dbReference>
<keyword evidence="5 6" id="KW-0482">Metalloprotease</keyword>
<dbReference type="Pfam" id="PF15711">
    <property type="entry name" value="ILEI"/>
    <property type="match status" value="1"/>
</dbReference>
<proteinExistence type="predicted"/>
<feature type="disulfide bond" evidence="4">
    <location>
        <begin position="425"/>
        <end position="459"/>
    </location>
</feature>
<dbReference type="PANTHER" id="PTHR10127:SF893">
    <property type="entry name" value="METALLOENDOPEPTIDASE"/>
    <property type="match status" value="1"/>
</dbReference>
<dbReference type="PROSITE" id="PS50022">
    <property type="entry name" value="FA58C_3"/>
    <property type="match status" value="1"/>
</dbReference>
<feature type="disulfide bond" evidence="4">
    <location>
        <begin position="465"/>
        <end position="499"/>
    </location>
</feature>
<dbReference type="SMART" id="SM00254">
    <property type="entry name" value="ShKT"/>
    <property type="match status" value="3"/>
</dbReference>
<comment type="function">
    <text evidence="1">Metalloprotease.</text>
</comment>
<evidence type="ECO:0000256" key="3">
    <source>
        <dbReference type="ARBA" id="ARBA00022801"/>
    </source>
</evidence>
<keyword evidence="4" id="KW-1015">Disulfide bond</keyword>
<sequence length="758" mass="87315">MALVCRESPGLTRVLALLFFIYGFSSNNEFQVSARKTQYLARRHPWPNATIPYVIDCSIANVVGAKSIIKAAMVAWEKKTCIRFVKRTNQQAYLLIRRKKGCWGQVGYKRRVTFLSVGDGCEYKFVMMHELGHVIGFFHEHQRADRDEFVEILWDNVMNSMLKQFYIRPQEDHMDTELPYDYSSIMHYKFVAFAKNDSLNSIAIRDKNSTEEHTPYSYITDLDVRKTHEMYNCPYVETNNKSSNKTEELDKDGMKRKMEEKNKTPVEIVVEAVEVSLMSPGWLVTNSRDRTASIMVNGKEMTRNKFGMNIIVFNYLSGKRTHSIALSITTKRAGELFSNYIKSIARRNYFLIVSKVPSFSHLREARLALKDIGIKLPNYIARGSSICIVGYKGRDDVSVKYVIGSPKEKASFLSMNITLPSDYSCQNDAPKCLARAREGKCQKKPNYYLKACQKACGSCTKGKPCEDENSKCADWAKKQYCRSHAAYMLKYCKVSCEVCRKALPARIKAKGDSSKQKRKIVVVNDTKKRVKKYLPGNEGDEEYDGRAIGTRCSDKSETCPLWARVGRCKSDPWVRRNCLISCKIKGTCDRQQIKPEGTCSQPFGLGWDRRIPDYRFTASSIYTIGEWNASADNARLYMEDDFTNFRIGSWCSEYPAKQGEWLKVDLGRKRKITAVATQGRFRYYEHVKTYKLSFSKDDKRWEYYQEDGRVKELKGNCDHGSPVLNILDKTVLGRYVRFHPIKYYEGICMRVEVYGCRA</sequence>
<dbReference type="InterPro" id="IPR001506">
    <property type="entry name" value="Peptidase_M12A"/>
</dbReference>